<evidence type="ECO:0000313" key="1">
    <source>
        <dbReference type="EMBL" id="MCY1009201.1"/>
    </source>
</evidence>
<dbReference type="InterPro" id="IPR010732">
    <property type="entry name" value="T6SS_TssG-like"/>
</dbReference>
<keyword evidence="2" id="KW-1185">Reference proteome</keyword>
<proteinExistence type="predicted"/>
<accession>A0A9X3F0I0</accession>
<sequence length="344" mass="37140">MARADRPVKETAESWAERLAEAPGLVDFFTAVDVLTAATKGGELGAGERFQDERVLLAHAPGLGFLRAEVESVALERGADGLRARLVADFFGLTGAATPLPLHMAEEADRDDDHGEVVRGVLGLFHHRLLSLLYRGVRQLDYPGGFREDGKDPWTLRVLALLGVGERARALSVGQLLRLAPVLASGVRSPQMLEAALRIALDDCLGTASIRCEPFTGEWMPIDPAEWSRLGGATASVGATTVLGTSVMHRSGAARVVVGPLSGDNYKEFTPGGRAYERAAEVLDTFLDEPLHLDMILEIQDMTYPPARLGERRLADDLWLARSKQAGLTTRMAVPMGKRREGAA</sequence>
<dbReference type="PANTHER" id="PTHR35564">
    <property type="match status" value="1"/>
</dbReference>
<dbReference type="AlphaFoldDB" id="A0A9X3F0I0"/>
<dbReference type="Pfam" id="PF06996">
    <property type="entry name" value="T6SS_TssG"/>
    <property type="match status" value="1"/>
</dbReference>
<protein>
    <submittedName>
        <fullName evidence="1">Type VI secretion system baseplate subunit TssG</fullName>
    </submittedName>
</protein>
<evidence type="ECO:0000313" key="2">
    <source>
        <dbReference type="Proteomes" id="UP001150924"/>
    </source>
</evidence>
<reference evidence="1" key="1">
    <citation type="submission" date="2022-11" db="EMBL/GenBank/DDBJ databases">
        <title>Minimal conservation of predation-associated metabolite biosynthetic gene clusters underscores biosynthetic potential of Myxococcota including descriptions for ten novel species: Archangium lansinium sp. nov., Myxococcus landrumus sp. nov., Nannocystis bai.</title>
        <authorList>
            <person name="Ahearne A."/>
            <person name="Stevens C."/>
            <person name="Phillips K."/>
        </authorList>
    </citation>
    <scope>NUCLEOTIDE SEQUENCE</scope>
    <source>
        <strain evidence="1">Na p29</strain>
    </source>
</reference>
<dbReference type="RefSeq" id="WP_267771857.1">
    <property type="nucleotide sequence ID" value="NZ_CP185339.1"/>
</dbReference>
<organism evidence="1 2">
    <name type="scientific">Nannocystis pusilla</name>
    <dbReference type="NCBI Taxonomy" id="889268"/>
    <lineage>
        <taxon>Bacteria</taxon>
        <taxon>Pseudomonadati</taxon>
        <taxon>Myxococcota</taxon>
        <taxon>Polyangia</taxon>
        <taxon>Nannocystales</taxon>
        <taxon>Nannocystaceae</taxon>
        <taxon>Nannocystis</taxon>
    </lineage>
</organism>
<comment type="caution">
    <text evidence="1">The sequence shown here is derived from an EMBL/GenBank/DDBJ whole genome shotgun (WGS) entry which is preliminary data.</text>
</comment>
<name>A0A9X3F0I0_9BACT</name>
<dbReference type="Proteomes" id="UP001150924">
    <property type="component" value="Unassembled WGS sequence"/>
</dbReference>
<dbReference type="PANTHER" id="PTHR35564:SF3">
    <property type="entry name" value="TYPE VI SECRETION SYSTEM BASEPLATE SUBUNIT TSSG"/>
    <property type="match status" value="1"/>
</dbReference>
<dbReference type="EMBL" id="JAPNKE010000002">
    <property type="protein sequence ID" value="MCY1009201.1"/>
    <property type="molecule type" value="Genomic_DNA"/>
</dbReference>
<gene>
    <name evidence="1" type="primary">tssG</name>
    <name evidence="1" type="ORF">OV079_27275</name>
</gene>
<dbReference type="NCBIfam" id="TIGR03347">
    <property type="entry name" value="VI_chp_1"/>
    <property type="match status" value="1"/>
</dbReference>